<comment type="caution">
    <text evidence="3">The sequence shown here is derived from an EMBL/GenBank/DDBJ whole genome shotgun (WGS) entry which is preliminary data.</text>
</comment>
<dbReference type="InterPro" id="IPR021838">
    <property type="entry name" value="DUF3431"/>
</dbReference>
<evidence type="ECO:0008006" key="5">
    <source>
        <dbReference type="Google" id="ProtNLM"/>
    </source>
</evidence>
<name>A0A9P9IR76_9PLEO</name>
<evidence type="ECO:0000256" key="1">
    <source>
        <dbReference type="SAM" id="MobiDB-lite"/>
    </source>
</evidence>
<feature type="signal peptide" evidence="2">
    <location>
        <begin position="1"/>
        <end position="27"/>
    </location>
</feature>
<accession>A0A9P9IR76</accession>
<gene>
    <name evidence="3" type="ORF">B0J11DRAFT_219181</name>
</gene>
<evidence type="ECO:0000313" key="3">
    <source>
        <dbReference type="EMBL" id="KAH7132168.1"/>
    </source>
</evidence>
<dbReference type="PANTHER" id="PTHR37490:SF3">
    <property type="entry name" value="DUF3431 DOMAIN CONTAINING PROTEIN"/>
    <property type="match status" value="1"/>
</dbReference>
<dbReference type="EMBL" id="JAGMWT010000003">
    <property type="protein sequence ID" value="KAH7132168.1"/>
    <property type="molecule type" value="Genomic_DNA"/>
</dbReference>
<protein>
    <recommendedName>
        <fullName evidence="5">DUF3431 domain containing protein</fullName>
    </recommendedName>
</protein>
<dbReference type="OrthoDB" id="426718at2759"/>
<keyword evidence="4" id="KW-1185">Reference proteome</keyword>
<proteinExistence type="predicted"/>
<feature type="chain" id="PRO_5040403937" description="DUF3431 domain containing protein" evidence="2">
    <location>
        <begin position="28"/>
        <end position="344"/>
    </location>
</feature>
<dbReference type="PANTHER" id="PTHR37490">
    <property type="entry name" value="EXPRESSED PROTEIN"/>
    <property type="match status" value="1"/>
</dbReference>
<feature type="region of interest" description="Disordered" evidence="1">
    <location>
        <begin position="36"/>
        <end position="69"/>
    </location>
</feature>
<feature type="compositionally biased region" description="Basic and acidic residues" evidence="1">
    <location>
        <begin position="47"/>
        <end position="60"/>
    </location>
</feature>
<reference evidence="3" key="1">
    <citation type="journal article" date="2021" name="Nat. Commun.">
        <title>Genetic determinants of endophytism in the Arabidopsis root mycobiome.</title>
        <authorList>
            <person name="Mesny F."/>
            <person name="Miyauchi S."/>
            <person name="Thiergart T."/>
            <person name="Pickel B."/>
            <person name="Atanasova L."/>
            <person name="Karlsson M."/>
            <person name="Huettel B."/>
            <person name="Barry K.W."/>
            <person name="Haridas S."/>
            <person name="Chen C."/>
            <person name="Bauer D."/>
            <person name="Andreopoulos W."/>
            <person name="Pangilinan J."/>
            <person name="LaButti K."/>
            <person name="Riley R."/>
            <person name="Lipzen A."/>
            <person name="Clum A."/>
            <person name="Drula E."/>
            <person name="Henrissat B."/>
            <person name="Kohler A."/>
            <person name="Grigoriev I.V."/>
            <person name="Martin F.M."/>
            <person name="Hacquard S."/>
        </authorList>
    </citation>
    <scope>NUCLEOTIDE SEQUENCE</scope>
    <source>
        <strain evidence="3">MPI-CAGE-CH-0243</strain>
    </source>
</reference>
<dbReference type="AlphaFoldDB" id="A0A9P9IR76"/>
<evidence type="ECO:0000256" key="2">
    <source>
        <dbReference type="SAM" id="SignalP"/>
    </source>
</evidence>
<organism evidence="3 4">
    <name type="scientific">Dendryphion nanum</name>
    <dbReference type="NCBI Taxonomy" id="256645"/>
    <lineage>
        <taxon>Eukaryota</taxon>
        <taxon>Fungi</taxon>
        <taxon>Dikarya</taxon>
        <taxon>Ascomycota</taxon>
        <taxon>Pezizomycotina</taxon>
        <taxon>Dothideomycetes</taxon>
        <taxon>Pleosporomycetidae</taxon>
        <taxon>Pleosporales</taxon>
        <taxon>Torulaceae</taxon>
        <taxon>Dendryphion</taxon>
    </lineage>
</organism>
<dbReference type="Proteomes" id="UP000700596">
    <property type="component" value="Unassembled WGS sequence"/>
</dbReference>
<dbReference type="Pfam" id="PF11913">
    <property type="entry name" value="DUF3431"/>
    <property type="match status" value="1"/>
</dbReference>
<keyword evidence="2" id="KW-0732">Signal</keyword>
<evidence type="ECO:0000313" key="4">
    <source>
        <dbReference type="Proteomes" id="UP000700596"/>
    </source>
</evidence>
<sequence length="344" mass="39393">MPIFVRVSRKSVIITLCCLLLIWHIKAELWNSSPAESNATPAYSEKPPNDNPKDAIAEAKSRKKPTQSWETMKIPRRTAVVVASQRTENATWLEEYFPQWERNIYRVDDANAALTVPKNKGRESMVYLTYIIDNYESLPDNILFIHPNRYQWHNDDPDYDGLPMLRRFQIPHLEKEGYVNIRCAWSLGCPAEIKPLDEEGEHRAAVHAGGDYKKAFQILFPGEEVPKHVGVSCCAQFAATKEKIRRRPRADYVRYRKWLLETELGDSISGRILEYSWHIIFGHEAVHCPSAKDCYCKVFGLCGLECPDNGSCSGRYLLPPFASLPRGWPLIGWKGESRDRAGPE</sequence>